<evidence type="ECO:0000313" key="12">
    <source>
        <dbReference type="Proteomes" id="UP001140949"/>
    </source>
</evidence>
<name>A0AAX6DNK5_IRIPA</name>
<keyword evidence="6 9" id="KW-0464">Manganese</keyword>
<dbReference type="Gene3D" id="3.60.40.10">
    <property type="entry name" value="PPM-type phosphatase domain"/>
    <property type="match status" value="2"/>
</dbReference>
<reference evidence="11" key="2">
    <citation type="submission" date="2023-04" db="EMBL/GenBank/DDBJ databases">
        <authorList>
            <person name="Bruccoleri R.E."/>
            <person name="Oakeley E.J."/>
            <person name="Faust A.-M."/>
            <person name="Dessus-Babus S."/>
            <person name="Altorfer M."/>
            <person name="Burckhardt D."/>
            <person name="Oertli M."/>
            <person name="Naumann U."/>
            <person name="Petersen F."/>
            <person name="Wong J."/>
        </authorList>
    </citation>
    <scope>NUCLEOTIDE SEQUENCE</scope>
    <source>
        <strain evidence="11">GSM-AAB239-AS_SAM_17_03QT</strain>
        <tissue evidence="11">Leaf</tissue>
    </source>
</reference>
<comment type="caution">
    <text evidence="11">The sequence shown here is derived from an EMBL/GenBank/DDBJ whole genome shotgun (WGS) entry which is preliminary data.</text>
</comment>
<dbReference type="SMART" id="SM00331">
    <property type="entry name" value="PP2C_SIG"/>
    <property type="match status" value="1"/>
</dbReference>
<dbReference type="SMART" id="SM00332">
    <property type="entry name" value="PP2Cc"/>
    <property type="match status" value="1"/>
</dbReference>
<dbReference type="EC" id="3.1.3.16" evidence="9"/>
<dbReference type="Pfam" id="PF13672">
    <property type="entry name" value="PP2C_2"/>
    <property type="match status" value="1"/>
</dbReference>
<evidence type="ECO:0000259" key="10">
    <source>
        <dbReference type="PROSITE" id="PS51746"/>
    </source>
</evidence>
<feature type="domain" description="PPM-type phosphatase" evidence="10">
    <location>
        <begin position="154"/>
        <end position="390"/>
    </location>
</feature>
<evidence type="ECO:0000256" key="5">
    <source>
        <dbReference type="ARBA" id="ARBA00022842"/>
    </source>
</evidence>
<dbReference type="AlphaFoldDB" id="A0AAX6DNK5"/>
<proteinExistence type="inferred from homology"/>
<evidence type="ECO:0000256" key="2">
    <source>
        <dbReference type="ARBA" id="ARBA00001946"/>
    </source>
</evidence>
<evidence type="ECO:0000256" key="9">
    <source>
        <dbReference type="RuleBase" id="RU366020"/>
    </source>
</evidence>
<comment type="cofactor">
    <cofactor evidence="1 9">
        <name>Mn(2+)</name>
        <dbReference type="ChEBI" id="CHEBI:29035"/>
    </cofactor>
</comment>
<gene>
    <name evidence="11" type="ORF">M6B38_235820</name>
</gene>
<dbReference type="InterPro" id="IPR001932">
    <property type="entry name" value="PPM-type_phosphatase-like_dom"/>
</dbReference>
<dbReference type="Proteomes" id="UP001140949">
    <property type="component" value="Unassembled WGS sequence"/>
</dbReference>
<evidence type="ECO:0000256" key="1">
    <source>
        <dbReference type="ARBA" id="ARBA00001936"/>
    </source>
</evidence>
<comment type="cofactor">
    <cofactor evidence="2 9">
        <name>Mg(2+)</name>
        <dbReference type="ChEBI" id="CHEBI:18420"/>
    </cofactor>
</comment>
<dbReference type="PANTHER" id="PTHR12320">
    <property type="entry name" value="PROTEIN PHOSPHATASE 2C"/>
    <property type="match status" value="1"/>
</dbReference>
<accession>A0AAX6DNK5</accession>
<comment type="catalytic activity">
    <reaction evidence="8 9">
        <text>O-phospho-L-threonyl-[protein] + H2O = L-threonyl-[protein] + phosphate</text>
        <dbReference type="Rhea" id="RHEA:47004"/>
        <dbReference type="Rhea" id="RHEA-COMP:11060"/>
        <dbReference type="Rhea" id="RHEA-COMP:11605"/>
        <dbReference type="ChEBI" id="CHEBI:15377"/>
        <dbReference type="ChEBI" id="CHEBI:30013"/>
        <dbReference type="ChEBI" id="CHEBI:43474"/>
        <dbReference type="ChEBI" id="CHEBI:61977"/>
        <dbReference type="EC" id="3.1.3.16"/>
    </reaction>
</comment>
<evidence type="ECO:0000256" key="3">
    <source>
        <dbReference type="ARBA" id="ARBA00022723"/>
    </source>
</evidence>
<keyword evidence="12" id="KW-1185">Reference proteome</keyword>
<evidence type="ECO:0000256" key="7">
    <source>
        <dbReference type="ARBA" id="ARBA00047761"/>
    </source>
</evidence>
<dbReference type="InterPro" id="IPR039123">
    <property type="entry name" value="PPTC7"/>
</dbReference>
<evidence type="ECO:0000256" key="4">
    <source>
        <dbReference type="ARBA" id="ARBA00022801"/>
    </source>
</evidence>
<dbReference type="PROSITE" id="PS51746">
    <property type="entry name" value="PPM_2"/>
    <property type="match status" value="1"/>
</dbReference>
<keyword evidence="5 9" id="KW-0460">Magnesium</keyword>
<comment type="catalytic activity">
    <reaction evidence="7 9">
        <text>O-phospho-L-seryl-[protein] + H2O = L-seryl-[protein] + phosphate</text>
        <dbReference type="Rhea" id="RHEA:20629"/>
        <dbReference type="Rhea" id="RHEA-COMP:9863"/>
        <dbReference type="Rhea" id="RHEA-COMP:11604"/>
        <dbReference type="ChEBI" id="CHEBI:15377"/>
        <dbReference type="ChEBI" id="CHEBI:29999"/>
        <dbReference type="ChEBI" id="CHEBI:43474"/>
        <dbReference type="ChEBI" id="CHEBI:83421"/>
        <dbReference type="EC" id="3.1.3.16"/>
    </reaction>
</comment>
<organism evidence="11 12">
    <name type="scientific">Iris pallida</name>
    <name type="common">Sweet iris</name>
    <dbReference type="NCBI Taxonomy" id="29817"/>
    <lineage>
        <taxon>Eukaryota</taxon>
        <taxon>Viridiplantae</taxon>
        <taxon>Streptophyta</taxon>
        <taxon>Embryophyta</taxon>
        <taxon>Tracheophyta</taxon>
        <taxon>Spermatophyta</taxon>
        <taxon>Magnoliopsida</taxon>
        <taxon>Liliopsida</taxon>
        <taxon>Asparagales</taxon>
        <taxon>Iridaceae</taxon>
        <taxon>Iridoideae</taxon>
        <taxon>Irideae</taxon>
        <taxon>Iris</taxon>
    </lineage>
</organism>
<evidence type="ECO:0000256" key="8">
    <source>
        <dbReference type="ARBA" id="ARBA00048336"/>
    </source>
</evidence>
<dbReference type="GO" id="GO:0046872">
    <property type="term" value="F:metal ion binding"/>
    <property type="evidence" value="ECO:0007669"/>
    <property type="project" value="UniProtKB-UniRule"/>
</dbReference>
<evidence type="ECO:0000313" key="11">
    <source>
        <dbReference type="EMBL" id="KAJ6793344.1"/>
    </source>
</evidence>
<evidence type="ECO:0000256" key="6">
    <source>
        <dbReference type="ARBA" id="ARBA00023211"/>
    </source>
</evidence>
<comment type="similarity">
    <text evidence="9">Belongs to the PP2C family.</text>
</comment>
<dbReference type="GO" id="GO:0004722">
    <property type="term" value="F:protein serine/threonine phosphatase activity"/>
    <property type="evidence" value="ECO:0007669"/>
    <property type="project" value="UniProtKB-EC"/>
</dbReference>
<keyword evidence="4 9" id="KW-0378">Hydrolase</keyword>
<dbReference type="InterPro" id="IPR036457">
    <property type="entry name" value="PPM-type-like_dom_sf"/>
</dbReference>
<keyword evidence="9" id="KW-0904">Protein phosphatase</keyword>
<dbReference type="CDD" id="cd00143">
    <property type="entry name" value="PP2Cc"/>
    <property type="match status" value="1"/>
</dbReference>
<sequence length="396" mass="41854">MIYMPSTLHSSLRISFRCINSRSLFHKSLHSHTMYACSNVTSAAVRAGACGLAASCRAPGACPRPGPRDRLMWLGARLVCRHFRSLSIGGGGAGAGGLGLGRLVEVGAKDSRTFCKEPYSDVSLEEGQVAAADSVAVSEQKAPGDITLKLLSGSFYLPHPDKVATGGEDAHFICTEEQAIGVADGVGGWADQGIDAGEYARQLMSNSVAAIREQVKGFIDTATVLEKAHSKTKEKGSSTACIIALTDQGLHAANIGDSGFIVVRNGSTVFRSPVQQHEFNMPYQLDCSGYGDLPSAAQVFTIPVEPGDVIVVGTDGLFDNLYTNEIAAIVVNATRSKLEPQIAAQKIVQLAHQRAMDNMRQTPFSTAAQQSGYRHYGGKLDDVSVVVSYVTAASSA</sequence>
<protein>
    <recommendedName>
        <fullName evidence="9">Protein phosphatase</fullName>
        <ecNumber evidence="9">3.1.3.16</ecNumber>
    </recommendedName>
</protein>
<dbReference type="SUPFAM" id="SSF81606">
    <property type="entry name" value="PP2C-like"/>
    <property type="match status" value="1"/>
</dbReference>
<dbReference type="EMBL" id="JANAVB010043020">
    <property type="protein sequence ID" value="KAJ6793344.1"/>
    <property type="molecule type" value="Genomic_DNA"/>
</dbReference>
<dbReference type="PANTHER" id="PTHR12320:SF83">
    <property type="entry name" value="PROTEIN PHOSPHATASE 2C 55-RELATED"/>
    <property type="match status" value="1"/>
</dbReference>
<dbReference type="FunFam" id="3.60.40.10:FF:000138">
    <property type="entry name" value="5-azacytidine resistance protein azr1"/>
    <property type="match status" value="1"/>
</dbReference>
<reference evidence="11" key="1">
    <citation type="journal article" date="2023" name="GigaByte">
        <title>Genome assembly of the bearded iris, Iris pallida Lam.</title>
        <authorList>
            <person name="Bruccoleri R.E."/>
            <person name="Oakeley E.J."/>
            <person name="Faust A.M.E."/>
            <person name="Altorfer M."/>
            <person name="Dessus-Babus S."/>
            <person name="Burckhardt D."/>
            <person name="Oertli M."/>
            <person name="Naumann U."/>
            <person name="Petersen F."/>
            <person name="Wong J."/>
        </authorList>
    </citation>
    <scope>NUCLEOTIDE SEQUENCE</scope>
    <source>
        <strain evidence="11">GSM-AAB239-AS_SAM_17_03QT</strain>
    </source>
</reference>
<keyword evidence="3 9" id="KW-0479">Metal-binding</keyword>